<evidence type="ECO:0000313" key="2">
    <source>
        <dbReference type="Proteomes" id="UP001529510"/>
    </source>
</evidence>
<name>A0ABD0QRP9_CIRMR</name>
<comment type="caution">
    <text evidence="1">The sequence shown here is derived from an EMBL/GenBank/DDBJ whole genome shotgun (WGS) entry which is preliminary data.</text>
</comment>
<organism evidence="1 2">
    <name type="scientific">Cirrhinus mrigala</name>
    <name type="common">Mrigala</name>
    <dbReference type="NCBI Taxonomy" id="683832"/>
    <lineage>
        <taxon>Eukaryota</taxon>
        <taxon>Metazoa</taxon>
        <taxon>Chordata</taxon>
        <taxon>Craniata</taxon>
        <taxon>Vertebrata</taxon>
        <taxon>Euteleostomi</taxon>
        <taxon>Actinopterygii</taxon>
        <taxon>Neopterygii</taxon>
        <taxon>Teleostei</taxon>
        <taxon>Ostariophysi</taxon>
        <taxon>Cypriniformes</taxon>
        <taxon>Cyprinidae</taxon>
        <taxon>Labeoninae</taxon>
        <taxon>Labeonini</taxon>
        <taxon>Cirrhinus</taxon>
    </lineage>
</organism>
<proteinExistence type="predicted"/>
<sequence>MSFPQLGYQYIRPIYPQDRQGLGSARAGTDLSPSGALSNVLSTMYGSPFAAAQSYGAFLPYSNDLSIFNQL</sequence>
<keyword evidence="2" id="KW-1185">Reference proteome</keyword>
<accession>A0ABD0QRP9</accession>
<reference evidence="1 2" key="1">
    <citation type="submission" date="2024-05" db="EMBL/GenBank/DDBJ databases">
        <title>Genome sequencing and assembly of Indian major carp, Cirrhinus mrigala (Hamilton, 1822).</title>
        <authorList>
            <person name="Mohindra V."/>
            <person name="Chowdhury L.M."/>
            <person name="Lal K."/>
            <person name="Jena J.K."/>
        </authorList>
    </citation>
    <scope>NUCLEOTIDE SEQUENCE [LARGE SCALE GENOMIC DNA]</scope>
    <source>
        <strain evidence="1">CM1030</strain>
        <tissue evidence="1">Blood</tissue>
    </source>
</reference>
<gene>
    <name evidence="1" type="ORF">M9458_016005</name>
</gene>
<feature type="non-terminal residue" evidence="1">
    <location>
        <position position="71"/>
    </location>
</feature>
<dbReference type="AlphaFoldDB" id="A0ABD0QRP9"/>
<dbReference type="EMBL" id="JAMKFB020000007">
    <property type="protein sequence ID" value="KAL0188906.1"/>
    <property type="molecule type" value="Genomic_DNA"/>
</dbReference>
<dbReference type="Proteomes" id="UP001529510">
    <property type="component" value="Unassembled WGS sequence"/>
</dbReference>
<evidence type="ECO:0000313" key="1">
    <source>
        <dbReference type="EMBL" id="KAL0188906.1"/>
    </source>
</evidence>
<protein>
    <submittedName>
        <fullName evidence="1">Uncharacterized protein</fullName>
    </submittedName>
</protein>